<dbReference type="EMBL" id="JAGWCR010000019">
    <property type="protein sequence ID" value="MBS3652086.1"/>
    <property type="molecule type" value="Genomic_DNA"/>
</dbReference>
<evidence type="ECO:0000259" key="4">
    <source>
        <dbReference type="Pfam" id="PF00496"/>
    </source>
</evidence>
<gene>
    <name evidence="5" type="ORF">KEU06_26135</name>
</gene>
<keyword evidence="3" id="KW-0812">Transmembrane</keyword>
<dbReference type="GO" id="GO:1904680">
    <property type="term" value="F:peptide transmembrane transporter activity"/>
    <property type="evidence" value="ECO:0007669"/>
    <property type="project" value="TreeGrafter"/>
</dbReference>
<dbReference type="AlphaFoldDB" id="A0A942IBY2"/>
<name>A0A942IBY2_9HYPH</name>
<dbReference type="PROSITE" id="PS51318">
    <property type="entry name" value="TAT"/>
    <property type="match status" value="1"/>
</dbReference>
<dbReference type="PIRSF" id="PIRSF002741">
    <property type="entry name" value="MppA"/>
    <property type="match status" value="1"/>
</dbReference>
<dbReference type="InterPro" id="IPR000914">
    <property type="entry name" value="SBP_5_dom"/>
</dbReference>
<feature type="transmembrane region" description="Helical" evidence="3">
    <location>
        <begin position="27"/>
        <end position="50"/>
    </location>
</feature>
<evidence type="ECO:0000256" key="2">
    <source>
        <dbReference type="ARBA" id="ARBA00005695"/>
    </source>
</evidence>
<evidence type="ECO:0000313" key="5">
    <source>
        <dbReference type="EMBL" id="MBS3652086.1"/>
    </source>
</evidence>
<evidence type="ECO:0000256" key="1">
    <source>
        <dbReference type="ARBA" id="ARBA00004418"/>
    </source>
</evidence>
<organism evidence="5 6">
    <name type="scientific">Pseudaminobacter soli</name>
    <name type="common">ex Zhang et al. 2022</name>
    <dbReference type="NCBI Taxonomy" id="2831468"/>
    <lineage>
        <taxon>Bacteria</taxon>
        <taxon>Pseudomonadati</taxon>
        <taxon>Pseudomonadota</taxon>
        <taxon>Alphaproteobacteria</taxon>
        <taxon>Hyphomicrobiales</taxon>
        <taxon>Phyllobacteriaceae</taxon>
        <taxon>Pseudaminobacter</taxon>
    </lineage>
</organism>
<feature type="domain" description="Solute-binding protein family 5" evidence="4">
    <location>
        <begin position="102"/>
        <end position="438"/>
    </location>
</feature>
<accession>A0A942IBY2</accession>
<dbReference type="GO" id="GO:0015833">
    <property type="term" value="P:peptide transport"/>
    <property type="evidence" value="ECO:0007669"/>
    <property type="project" value="TreeGrafter"/>
</dbReference>
<dbReference type="RefSeq" id="WP_188257639.1">
    <property type="nucleotide sequence ID" value="NZ_JABVCF010000019.1"/>
</dbReference>
<dbReference type="Gene3D" id="3.90.76.10">
    <property type="entry name" value="Dipeptide-binding Protein, Domain 1"/>
    <property type="match status" value="1"/>
</dbReference>
<dbReference type="InterPro" id="IPR006311">
    <property type="entry name" value="TAT_signal"/>
</dbReference>
<dbReference type="Gene3D" id="3.10.105.10">
    <property type="entry name" value="Dipeptide-binding Protein, Domain 3"/>
    <property type="match status" value="1"/>
</dbReference>
<dbReference type="GO" id="GO:0030288">
    <property type="term" value="C:outer membrane-bounded periplasmic space"/>
    <property type="evidence" value="ECO:0007669"/>
    <property type="project" value="UniProtKB-ARBA"/>
</dbReference>
<comment type="similarity">
    <text evidence="2">Belongs to the bacterial solute-binding protein 5 family.</text>
</comment>
<dbReference type="InterPro" id="IPR039424">
    <property type="entry name" value="SBP_5"/>
</dbReference>
<dbReference type="CDD" id="cd08503">
    <property type="entry name" value="PBP2_NikA_DppA_OppA_like_17"/>
    <property type="match status" value="1"/>
</dbReference>
<keyword evidence="3" id="KW-1133">Transmembrane helix</keyword>
<dbReference type="InterPro" id="IPR030678">
    <property type="entry name" value="Peptide/Ni-bd"/>
</dbReference>
<keyword evidence="3" id="KW-0472">Membrane</keyword>
<dbReference type="Pfam" id="PF00496">
    <property type="entry name" value="SBP_bac_5"/>
    <property type="match status" value="1"/>
</dbReference>
<comment type="caution">
    <text evidence="5">The sequence shown here is derived from an EMBL/GenBank/DDBJ whole genome shotgun (WGS) entry which is preliminary data.</text>
</comment>
<comment type="subcellular location">
    <subcellularLocation>
        <location evidence="1">Periplasm</location>
    </subcellularLocation>
</comment>
<proteinExistence type="inferred from homology"/>
<dbReference type="Gene3D" id="3.40.190.10">
    <property type="entry name" value="Periplasmic binding protein-like II"/>
    <property type="match status" value="1"/>
</dbReference>
<protein>
    <submittedName>
        <fullName evidence="5">ABC transporter substrate-binding protein</fullName>
    </submittedName>
</protein>
<keyword evidence="6" id="KW-1185">Reference proteome</keyword>
<dbReference type="PANTHER" id="PTHR30290">
    <property type="entry name" value="PERIPLASMIC BINDING COMPONENT OF ABC TRANSPORTER"/>
    <property type="match status" value="1"/>
</dbReference>
<evidence type="ECO:0000256" key="3">
    <source>
        <dbReference type="SAM" id="Phobius"/>
    </source>
</evidence>
<dbReference type="Proteomes" id="UP000680348">
    <property type="component" value="Unassembled WGS sequence"/>
</dbReference>
<dbReference type="GO" id="GO:0043190">
    <property type="term" value="C:ATP-binding cassette (ABC) transporter complex"/>
    <property type="evidence" value="ECO:0007669"/>
    <property type="project" value="InterPro"/>
</dbReference>
<reference evidence="5" key="1">
    <citation type="submission" date="2021-04" db="EMBL/GenBank/DDBJ databases">
        <title>Pseudaminobacter soli sp. nov., isolated from paddy soil contaminated by heavy metals.</title>
        <authorList>
            <person name="Zhang K."/>
        </authorList>
    </citation>
    <scope>NUCLEOTIDE SEQUENCE</scope>
    <source>
        <strain evidence="5">19-2017</strain>
    </source>
</reference>
<evidence type="ECO:0000313" key="6">
    <source>
        <dbReference type="Proteomes" id="UP000680348"/>
    </source>
</evidence>
<sequence length="535" mass="58649">MASRNNGIDLQTMISAVREGTLGRRDFMRLAAGAGIAALATGLLGFPAIAEPKRGGSFRMGIADGSSNDSLDPATWTSPYASMFGPSFFGAGLTEIDHNNSVQPNLAESFESDASATKWMFKLREKLVFHDGRPVRAADVVATYNYHRGENSKSAAKSALAVIANVSAQDERTVVFELKSPYVDFPFLTSDYHLGIFPAKGDDQIEWEKGIGAGPYKLESFQPGVVAKGVRNPDYHKPGLPYFDDVTLLVMNDVTARTSALLSGEIHYMSRCDLKTLPMLRSNPNIEIDNVVGFSHWISLMNTQVAPFNDLNVRLAIKHAINREEIVEKVAFGAATVANDNPIAPTIKYAIDPAPKHGFDPEKARHYLKQAGLDSLTVDLSASDAAFNGAVDVALLISARAAEAGITVNVVREAADGYWDNVWMKKPWCMSTWGGRPTCDLMFETAYASHSSWNDTNWHNARFDELLLAARGELDEEKRAAMYAEMQQLIHDDGGANVIAFSNHVAAHSKAVAHGELNSNFEMDGNRILERWWFV</sequence>
<dbReference type="SUPFAM" id="SSF53850">
    <property type="entry name" value="Periplasmic binding protein-like II"/>
    <property type="match status" value="1"/>
</dbReference>